<evidence type="ECO:0000313" key="4">
    <source>
        <dbReference type="Proteomes" id="UP000557307"/>
    </source>
</evidence>
<dbReference type="Proteomes" id="UP000557307">
    <property type="component" value="Unassembled WGS sequence"/>
</dbReference>
<protein>
    <recommendedName>
        <fullName evidence="2">Lipocalin-like domain-containing protein</fullName>
    </recommendedName>
</protein>
<sequence>MKKQLQKTSTYLLVVLLAVGALACKKDSEPGPSGVEGTWALTSITVNPAYVGQTELFAILNTQFNNCLSRTTLRVNSSGNLSGDVPSDCQAAAGAFAQFGIDLNAGWRVENNRMILTSGGQSTAFDLTVNETTMTWTGDTVISAVPGTPGSQHRATLTFTRQ</sequence>
<feature type="domain" description="Lipocalin-like" evidence="2">
    <location>
        <begin position="36"/>
        <end position="136"/>
    </location>
</feature>
<proteinExistence type="predicted"/>
<evidence type="ECO:0000259" key="2">
    <source>
        <dbReference type="Pfam" id="PF13648"/>
    </source>
</evidence>
<reference evidence="3 4" key="1">
    <citation type="submission" date="2020-08" db="EMBL/GenBank/DDBJ databases">
        <title>Genomic Encyclopedia of Type Strains, Phase IV (KMG-IV): sequencing the most valuable type-strain genomes for metagenomic binning, comparative biology and taxonomic classification.</title>
        <authorList>
            <person name="Goeker M."/>
        </authorList>
    </citation>
    <scope>NUCLEOTIDE SEQUENCE [LARGE SCALE GENOMIC DNA]</scope>
    <source>
        <strain evidence="3 4">DSM 105074</strain>
    </source>
</reference>
<comment type="caution">
    <text evidence="3">The sequence shown here is derived from an EMBL/GenBank/DDBJ whole genome shotgun (WGS) entry which is preliminary data.</text>
</comment>
<feature type="chain" id="PRO_5032333327" description="Lipocalin-like domain-containing protein" evidence="1">
    <location>
        <begin position="24"/>
        <end position="162"/>
    </location>
</feature>
<dbReference type="EMBL" id="JACHGF010000001">
    <property type="protein sequence ID" value="MBB5282518.1"/>
    <property type="molecule type" value="Genomic_DNA"/>
</dbReference>
<accession>A0A840TRA1</accession>
<dbReference type="AlphaFoldDB" id="A0A840TRA1"/>
<dbReference type="RefSeq" id="WP_184170790.1">
    <property type="nucleotide sequence ID" value="NZ_JACHGF010000001.1"/>
</dbReference>
<keyword evidence="4" id="KW-1185">Reference proteome</keyword>
<name>A0A840TRA1_9BACT</name>
<feature type="signal peptide" evidence="1">
    <location>
        <begin position="1"/>
        <end position="23"/>
    </location>
</feature>
<organism evidence="3 4">
    <name type="scientific">Rhabdobacter roseus</name>
    <dbReference type="NCBI Taxonomy" id="1655419"/>
    <lineage>
        <taxon>Bacteria</taxon>
        <taxon>Pseudomonadati</taxon>
        <taxon>Bacteroidota</taxon>
        <taxon>Cytophagia</taxon>
        <taxon>Cytophagales</taxon>
        <taxon>Cytophagaceae</taxon>
        <taxon>Rhabdobacter</taxon>
    </lineage>
</organism>
<dbReference type="Pfam" id="PF13648">
    <property type="entry name" value="Lipocalin_4"/>
    <property type="match status" value="1"/>
</dbReference>
<dbReference type="PROSITE" id="PS51257">
    <property type="entry name" value="PROKAR_LIPOPROTEIN"/>
    <property type="match status" value="1"/>
</dbReference>
<gene>
    <name evidence="3" type="ORF">HNQ92_000639</name>
</gene>
<dbReference type="InterPro" id="IPR024311">
    <property type="entry name" value="Lipocalin-like"/>
</dbReference>
<keyword evidence="1" id="KW-0732">Signal</keyword>
<evidence type="ECO:0000256" key="1">
    <source>
        <dbReference type="SAM" id="SignalP"/>
    </source>
</evidence>
<evidence type="ECO:0000313" key="3">
    <source>
        <dbReference type="EMBL" id="MBB5282518.1"/>
    </source>
</evidence>